<organism evidence="5 6">
    <name type="scientific">Lophiotrema nucula</name>
    <dbReference type="NCBI Taxonomy" id="690887"/>
    <lineage>
        <taxon>Eukaryota</taxon>
        <taxon>Fungi</taxon>
        <taxon>Dikarya</taxon>
        <taxon>Ascomycota</taxon>
        <taxon>Pezizomycotina</taxon>
        <taxon>Dothideomycetes</taxon>
        <taxon>Pleosporomycetidae</taxon>
        <taxon>Pleosporales</taxon>
        <taxon>Lophiotremataceae</taxon>
        <taxon>Lophiotrema</taxon>
    </lineage>
</organism>
<dbReference type="PANTHER" id="PTHR23520:SF5">
    <property type="entry name" value="TRANSPORTER, PUTATIVE (AFU_ORTHOLOGUE AFUA_3G04000)-RELATED"/>
    <property type="match status" value="1"/>
</dbReference>
<dbReference type="GO" id="GO:0022857">
    <property type="term" value="F:transmembrane transporter activity"/>
    <property type="evidence" value="ECO:0007669"/>
    <property type="project" value="InterPro"/>
</dbReference>
<dbReference type="AlphaFoldDB" id="A0A6A5YSB4"/>
<feature type="transmembrane region" description="Helical" evidence="3">
    <location>
        <begin position="296"/>
        <end position="314"/>
    </location>
</feature>
<dbReference type="OrthoDB" id="10027823at2759"/>
<name>A0A6A5YSB4_9PLEO</name>
<proteinExistence type="predicted"/>
<comment type="subcellular location">
    <subcellularLocation>
        <location evidence="1">Membrane</location>
        <topology evidence="1">Multi-pass membrane protein</topology>
    </subcellularLocation>
</comment>
<dbReference type="EMBL" id="ML977341">
    <property type="protein sequence ID" value="KAF2109624.1"/>
    <property type="molecule type" value="Genomic_DNA"/>
</dbReference>
<feature type="transmembrane region" description="Helical" evidence="3">
    <location>
        <begin position="92"/>
        <end position="109"/>
    </location>
</feature>
<dbReference type="InterPro" id="IPR036259">
    <property type="entry name" value="MFS_trans_sf"/>
</dbReference>
<evidence type="ECO:0000256" key="2">
    <source>
        <dbReference type="SAM" id="MobiDB-lite"/>
    </source>
</evidence>
<reference evidence="5" key="1">
    <citation type="journal article" date="2020" name="Stud. Mycol.">
        <title>101 Dothideomycetes genomes: a test case for predicting lifestyles and emergence of pathogens.</title>
        <authorList>
            <person name="Haridas S."/>
            <person name="Albert R."/>
            <person name="Binder M."/>
            <person name="Bloem J."/>
            <person name="Labutti K."/>
            <person name="Salamov A."/>
            <person name="Andreopoulos B."/>
            <person name="Baker S."/>
            <person name="Barry K."/>
            <person name="Bills G."/>
            <person name="Bluhm B."/>
            <person name="Cannon C."/>
            <person name="Castanera R."/>
            <person name="Culley D."/>
            <person name="Daum C."/>
            <person name="Ezra D."/>
            <person name="Gonzalez J."/>
            <person name="Henrissat B."/>
            <person name="Kuo A."/>
            <person name="Liang C."/>
            <person name="Lipzen A."/>
            <person name="Lutzoni F."/>
            <person name="Magnuson J."/>
            <person name="Mondo S."/>
            <person name="Nolan M."/>
            <person name="Ohm R."/>
            <person name="Pangilinan J."/>
            <person name="Park H.-J."/>
            <person name="Ramirez L."/>
            <person name="Alfaro M."/>
            <person name="Sun H."/>
            <person name="Tritt A."/>
            <person name="Yoshinaga Y."/>
            <person name="Zwiers L.-H."/>
            <person name="Turgeon B."/>
            <person name="Goodwin S."/>
            <person name="Spatafora J."/>
            <person name="Crous P."/>
            <person name="Grigoriev I."/>
        </authorList>
    </citation>
    <scope>NUCLEOTIDE SEQUENCE</scope>
    <source>
        <strain evidence="5">CBS 627.86</strain>
    </source>
</reference>
<sequence>MQSQPAFVKRVSESSGLSTVFKSTRDVKLLFLQRFFRLFAYGASFIILVHFLSSLGISDEHVGVFMTFTMLGDAVISFILTLVTDQLGRRKILAAGAILMATSGVVFSVSSTYWILVLVSVVGVISPSGNEIGPFRAIEESILSQLTEKDDRSDIFVWYTMCGTAGAAIGTITSGWIVQVLQSSATWNEINAYRIIFVLYAALGIVKLVLILLLSRNVELERKEPTYHEVIEMEDDDILSDTSDDDGDSYDGRKDSAQGPESKPKLPRAPPPAPTPMPLSRLQSILPDISSRSLSILFRLLLLFTLDSFASGMASPSWLTYFFTTYHHVTPSALGTLFFTTNVLATLSNFAALPMARRLGPLKTMAFTHLPSAIFLGLIPVPRAGGVGTWLSMAFLSLRACTQSMDQAPRQAFLAAAVRNEERTAVLGVVNIVKTLAQAGGIGTSGFFAERKLWTIMIGGAGLMKACYDLLILWTFLGVKDRDEEER</sequence>
<feature type="transmembrane region" description="Helical" evidence="3">
    <location>
        <begin position="38"/>
        <end position="57"/>
    </location>
</feature>
<evidence type="ECO:0000259" key="4">
    <source>
        <dbReference type="PROSITE" id="PS50850"/>
    </source>
</evidence>
<evidence type="ECO:0000256" key="3">
    <source>
        <dbReference type="SAM" id="Phobius"/>
    </source>
</evidence>
<feature type="domain" description="Major facilitator superfamily (MFS) profile" evidence="4">
    <location>
        <begin position="26"/>
        <end position="487"/>
    </location>
</feature>
<protein>
    <submittedName>
        <fullName evidence="5">Major facilitator superfamily MFS1</fullName>
    </submittedName>
</protein>
<evidence type="ECO:0000313" key="6">
    <source>
        <dbReference type="Proteomes" id="UP000799770"/>
    </source>
</evidence>
<dbReference type="Gene3D" id="1.20.1250.20">
    <property type="entry name" value="MFS general substrate transporter like domains"/>
    <property type="match status" value="1"/>
</dbReference>
<keyword evidence="6" id="KW-1185">Reference proteome</keyword>
<dbReference type="PROSITE" id="PS50850">
    <property type="entry name" value="MFS"/>
    <property type="match status" value="1"/>
</dbReference>
<feature type="transmembrane region" description="Helical" evidence="3">
    <location>
        <begin position="115"/>
        <end position="135"/>
    </location>
</feature>
<evidence type="ECO:0000256" key="1">
    <source>
        <dbReference type="ARBA" id="ARBA00004141"/>
    </source>
</evidence>
<feature type="compositionally biased region" description="Acidic residues" evidence="2">
    <location>
        <begin position="238"/>
        <end position="249"/>
    </location>
</feature>
<dbReference type="InterPro" id="IPR020846">
    <property type="entry name" value="MFS_dom"/>
</dbReference>
<accession>A0A6A5YSB4</accession>
<evidence type="ECO:0000313" key="5">
    <source>
        <dbReference type="EMBL" id="KAF2109624.1"/>
    </source>
</evidence>
<keyword evidence="3" id="KW-0812">Transmembrane</keyword>
<dbReference type="Pfam" id="PF07690">
    <property type="entry name" value="MFS_1"/>
    <property type="match status" value="2"/>
</dbReference>
<feature type="region of interest" description="Disordered" evidence="2">
    <location>
        <begin position="238"/>
        <end position="277"/>
    </location>
</feature>
<feature type="transmembrane region" description="Helical" evidence="3">
    <location>
        <begin position="190"/>
        <end position="214"/>
    </location>
</feature>
<keyword evidence="3" id="KW-0472">Membrane</keyword>
<feature type="transmembrane region" description="Helical" evidence="3">
    <location>
        <begin position="453"/>
        <end position="477"/>
    </location>
</feature>
<dbReference type="SUPFAM" id="SSF103473">
    <property type="entry name" value="MFS general substrate transporter"/>
    <property type="match status" value="1"/>
</dbReference>
<gene>
    <name evidence="5" type="ORF">BDV96DRAFT_604517</name>
</gene>
<feature type="transmembrane region" description="Helical" evidence="3">
    <location>
        <begin position="63"/>
        <end position="83"/>
    </location>
</feature>
<keyword evidence="3" id="KW-1133">Transmembrane helix</keyword>
<dbReference type="InterPro" id="IPR011701">
    <property type="entry name" value="MFS"/>
</dbReference>
<feature type="transmembrane region" description="Helical" evidence="3">
    <location>
        <begin position="334"/>
        <end position="353"/>
    </location>
</feature>
<feature type="transmembrane region" description="Helical" evidence="3">
    <location>
        <begin position="374"/>
        <end position="396"/>
    </location>
</feature>
<dbReference type="GO" id="GO:0000329">
    <property type="term" value="C:fungal-type vacuole membrane"/>
    <property type="evidence" value="ECO:0007669"/>
    <property type="project" value="TreeGrafter"/>
</dbReference>
<feature type="transmembrane region" description="Helical" evidence="3">
    <location>
        <begin position="156"/>
        <end position="178"/>
    </location>
</feature>
<dbReference type="PANTHER" id="PTHR23520">
    <property type="entry name" value="TRANSPORTER, PUTATIVE (AFU_ORTHOLOGUE AFUA_3G04000)-RELATED"/>
    <property type="match status" value="1"/>
</dbReference>
<dbReference type="Proteomes" id="UP000799770">
    <property type="component" value="Unassembled WGS sequence"/>
</dbReference>
<feature type="compositionally biased region" description="Pro residues" evidence="2">
    <location>
        <begin position="267"/>
        <end position="277"/>
    </location>
</feature>